<gene>
    <name evidence="2" type="ORF">MCOR_58261</name>
</gene>
<protein>
    <recommendedName>
        <fullName evidence="1">YqaJ viral recombinase domain-containing protein</fullName>
    </recommendedName>
</protein>
<dbReference type="Gene3D" id="3.90.320.10">
    <property type="match status" value="1"/>
</dbReference>
<accession>A0A6J8F4J4</accession>
<dbReference type="GO" id="GO:0006281">
    <property type="term" value="P:DNA repair"/>
    <property type="evidence" value="ECO:0007669"/>
    <property type="project" value="UniProtKB-ARBA"/>
</dbReference>
<dbReference type="SUPFAM" id="SSF52980">
    <property type="entry name" value="Restriction endonuclease-like"/>
    <property type="match status" value="1"/>
</dbReference>
<feature type="domain" description="YqaJ viral recombinase" evidence="1">
    <location>
        <begin position="39"/>
        <end position="126"/>
    </location>
</feature>
<dbReference type="PANTHER" id="PTHR47526">
    <property type="entry name" value="ATP-DEPENDENT DNA HELICASE"/>
    <property type="match status" value="1"/>
</dbReference>
<sequence>MNAVKSKWLQESNTKTIYRNGRKADTEPDNLIKYLLEYTPSFTNAAISWGRDHEQIAIDSYLIRVRESHPPLTATQNGVIINEHLPHLGATPDGLLYCPHCKPYNGVIEVKCPYALRNLHPLEAARQSNLFVKWIVWAVLDLNVVIRITTKCGDN</sequence>
<evidence type="ECO:0000313" key="3">
    <source>
        <dbReference type="Proteomes" id="UP000507470"/>
    </source>
</evidence>
<dbReference type="EMBL" id="CACVKT020010437">
    <property type="protein sequence ID" value="CAC5426565.1"/>
    <property type="molecule type" value="Genomic_DNA"/>
</dbReference>
<dbReference type="Pfam" id="PF09588">
    <property type="entry name" value="YqaJ"/>
    <property type="match status" value="1"/>
</dbReference>
<dbReference type="AlphaFoldDB" id="A0A6J8F4J4"/>
<dbReference type="InterPro" id="IPR011604">
    <property type="entry name" value="PDDEXK-like_dom_sf"/>
</dbReference>
<organism evidence="2 3">
    <name type="scientific">Mytilus coruscus</name>
    <name type="common">Sea mussel</name>
    <dbReference type="NCBI Taxonomy" id="42192"/>
    <lineage>
        <taxon>Eukaryota</taxon>
        <taxon>Metazoa</taxon>
        <taxon>Spiralia</taxon>
        <taxon>Lophotrochozoa</taxon>
        <taxon>Mollusca</taxon>
        <taxon>Bivalvia</taxon>
        <taxon>Autobranchia</taxon>
        <taxon>Pteriomorphia</taxon>
        <taxon>Mytilida</taxon>
        <taxon>Mytiloidea</taxon>
        <taxon>Mytilidae</taxon>
        <taxon>Mytilinae</taxon>
        <taxon>Mytilus</taxon>
    </lineage>
</organism>
<evidence type="ECO:0000259" key="1">
    <source>
        <dbReference type="Pfam" id="PF09588"/>
    </source>
</evidence>
<dbReference type="InterPro" id="IPR019080">
    <property type="entry name" value="YqaJ_viral_recombinase"/>
</dbReference>
<proteinExistence type="predicted"/>
<dbReference type="PANTHER" id="PTHR47526:SF3">
    <property type="entry name" value="PHD-TYPE DOMAIN-CONTAINING PROTEIN"/>
    <property type="match status" value="1"/>
</dbReference>
<keyword evidence="3" id="KW-1185">Reference proteome</keyword>
<evidence type="ECO:0000313" key="2">
    <source>
        <dbReference type="EMBL" id="CAC5426565.1"/>
    </source>
</evidence>
<dbReference type="CDD" id="cd22343">
    <property type="entry name" value="PDDEXK_lambda_exonuclease-like"/>
    <property type="match status" value="1"/>
</dbReference>
<dbReference type="Proteomes" id="UP000507470">
    <property type="component" value="Unassembled WGS sequence"/>
</dbReference>
<dbReference type="OrthoDB" id="7603506at2759"/>
<reference evidence="2 3" key="1">
    <citation type="submission" date="2020-06" db="EMBL/GenBank/DDBJ databases">
        <authorList>
            <person name="Li R."/>
            <person name="Bekaert M."/>
        </authorList>
    </citation>
    <scope>NUCLEOTIDE SEQUENCE [LARGE SCALE GENOMIC DNA]</scope>
    <source>
        <strain evidence="3">wild</strain>
    </source>
</reference>
<name>A0A6J8F4J4_MYTCO</name>
<dbReference type="InterPro" id="IPR011335">
    <property type="entry name" value="Restrct_endonuc-II-like"/>
</dbReference>